<dbReference type="GO" id="GO:0006572">
    <property type="term" value="P:L-tyrosine catabolic process"/>
    <property type="evidence" value="ECO:0007669"/>
    <property type="project" value="TreeGrafter"/>
</dbReference>
<evidence type="ECO:0000256" key="4">
    <source>
        <dbReference type="ARBA" id="ARBA00022679"/>
    </source>
</evidence>
<dbReference type="Pfam" id="PF00155">
    <property type="entry name" value="Aminotran_1_2"/>
    <property type="match status" value="1"/>
</dbReference>
<dbReference type="InterPro" id="IPR015422">
    <property type="entry name" value="PyrdxlP-dep_Trfase_small"/>
</dbReference>
<sequence length="417" mass="47059">MDVARGWNVTSSPQSLRTINPIQQITSKLDMKNVNKDKVMIPLSLGDPTVFGNMDTDDFLVESITKHAKTKRRNGYTTSPGFPDVRAKIAEKYKLPNHQQLTQEDVMLANGASGALDIVIAAIAGEGDNILLPIPSFPLYETLCCHRGIEPRFYQQVAEQDWQVDLQQLESQMDNRTKAILVNNPSNPCGSVWSQEHMKQIISIARNHCVPIIADEIYANMVFGGAKFTYFAEISDDVPIISINGIAKQYVVPGWRTGWLILYDKLNYLKELRDGLFRMTTLLLGPNTLSQAVIPDILDHDMSGFCNDLNKALESNAKFTCEKIKKIEGLTIFEPKGAFYTMVGIDVDRFSKSTQNVIFDDVSFSQELLKEESVFVLPGQCFKMKNYFRIVFCAPVDKLKEAYDRIESFCNKKLKLN</sequence>
<evidence type="ECO:0000256" key="6">
    <source>
        <dbReference type="PIRNR" id="PIRNR000517"/>
    </source>
</evidence>
<dbReference type="InterPro" id="IPR005958">
    <property type="entry name" value="TyrNic_aminoTrfase"/>
</dbReference>
<dbReference type="Gene3D" id="3.40.640.10">
    <property type="entry name" value="Type I PLP-dependent aspartate aminotransferase-like (Major domain)"/>
    <property type="match status" value="1"/>
</dbReference>
<dbReference type="GO" id="GO:0030170">
    <property type="term" value="F:pyridoxal phosphate binding"/>
    <property type="evidence" value="ECO:0007669"/>
    <property type="project" value="InterPro"/>
</dbReference>
<keyword evidence="5 6" id="KW-0663">Pyridoxal phosphate</keyword>
<protein>
    <submittedName>
        <fullName evidence="9">Tyrosine aminotransferase</fullName>
    </submittedName>
</protein>
<dbReference type="CDD" id="cd00609">
    <property type="entry name" value="AAT_like"/>
    <property type="match status" value="1"/>
</dbReference>
<dbReference type="InterPro" id="IPR015424">
    <property type="entry name" value="PyrdxlP-dep_Trfase"/>
</dbReference>
<dbReference type="AlphaFoldDB" id="A0AAW2ZMD9"/>
<feature type="modified residue" description="N6-(pyridoxal phosphate)lysine" evidence="7">
    <location>
        <position position="248"/>
    </location>
</feature>
<dbReference type="Gene3D" id="3.90.1150.10">
    <property type="entry name" value="Aspartate Aminotransferase, domain 1"/>
    <property type="match status" value="1"/>
</dbReference>
<proteinExistence type="inferred from homology"/>
<evidence type="ECO:0000313" key="10">
    <source>
        <dbReference type="Proteomes" id="UP001431209"/>
    </source>
</evidence>
<dbReference type="InterPro" id="IPR004839">
    <property type="entry name" value="Aminotransferase_I/II_large"/>
</dbReference>
<comment type="similarity">
    <text evidence="2 6">Belongs to the class-I pyridoxal-phosphate-dependent aminotransferase family.</text>
</comment>
<dbReference type="PANTHER" id="PTHR45744">
    <property type="entry name" value="TYROSINE AMINOTRANSFERASE"/>
    <property type="match status" value="1"/>
</dbReference>
<name>A0AAW2ZMD9_9EUKA</name>
<evidence type="ECO:0000256" key="5">
    <source>
        <dbReference type="ARBA" id="ARBA00022898"/>
    </source>
</evidence>
<gene>
    <name evidence="9" type="ORF">AKO1_009442</name>
</gene>
<dbReference type="InterPro" id="IPR015421">
    <property type="entry name" value="PyrdxlP-dep_Trfase_major"/>
</dbReference>
<dbReference type="PIRSF" id="PIRSF000517">
    <property type="entry name" value="Tyr_transaminase"/>
    <property type="match status" value="1"/>
</dbReference>
<keyword evidence="4" id="KW-0808">Transferase</keyword>
<comment type="caution">
    <text evidence="9">The sequence shown here is derived from an EMBL/GenBank/DDBJ whole genome shotgun (WGS) entry which is preliminary data.</text>
</comment>
<keyword evidence="10" id="KW-1185">Reference proteome</keyword>
<comment type="cofactor">
    <cofactor evidence="1 6 7">
        <name>pyridoxal 5'-phosphate</name>
        <dbReference type="ChEBI" id="CHEBI:597326"/>
    </cofactor>
</comment>
<evidence type="ECO:0000256" key="3">
    <source>
        <dbReference type="ARBA" id="ARBA00022576"/>
    </source>
</evidence>
<feature type="domain" description="Aminotransferase class I/classII large" evidence="8">
    <location>
        <begin position="40"/>
        <end position="406"/>
    </location>
</feature>
<dbReference type="PRINTS" id="PR00753">
    <property type="entry name" value="ACCSYNTHASE"/>
</dbReference>
<organism evidence="9 10">
    <name type="scientific">Acrasis kona</name>
    <dbReference type="NCBI Taxonomy" id="1008807"/>
    <lineage>
        <taxon>Eukaryota</taxon>
        <taxon>Discoba</taxon>
        <taxon>Heterolobosea</taxon>
        <taxon>Tetramitia</taxon>
        <taxon>Eutetramitia</taxon>
        <taxon>Acrasidae</taxon>
        <taxon>Acrasis</taxon>
    </lineage>
</organism>
<evidence type="ECO:0000256" key="2">
    <source>
        <dbReference type="ARBA" id="ARBA00007441"/>
    </source>
</evidence>
<evidence type="ECO:0000259" key="8">
    <source>
        <dbReference type="Pfam" id="PF00155"/>
    </source>
</evidence>
<dbReference type="NCBIfam" id="TIGR01265">
    <property type="entry name" value="tyr_nico_aTase"/>
    <property type="match status" value="1"/>
</dbReference>
<keyword evidence="3 9" id="KW-0032">Aminotransferase</keyword>
<evidence type="ECO:0000313" key="9">
    <source>
        <dbReference type="EMBL" id="KAL0490306.1"/>
    </source>
</evidence>
<reference evidence="9 10" key="1">
    <citation type="submission" date="2024-03" db="EMBL/GenBank/DDBJ databases">
        <title>The Acrasis kona genome and developmental transcriptomes reveal deep origins of eukaryotic multicellular pathways.</title>
        <authorList>
            <person name="Sheikh S."/>
            <person name="Fu C.-J."/>
            <person name="Brown M.W."/>
            <person name="Baldauf S.L."/>
        </authorList>
    </citation>
    <scope>NUCLEOTIDE SEQUENCE [LARGE SCALE GENOMIC DNA]</scope>
    <source>
        <strain evidence="9 10">ATCC MYA-3509</strain>
    </source>
</reference>
<dbReference type="Proteomes" id="UP001431209">
    <property type="component" value="Unassembled WGS sequence"/>
</dbReference>
<dbReference type="EMBL" id="JAOPGA020001662">
    <property type="protein sequence ID" value="KAL0490306.1"/>
    <property type="molecule type" value="Genomic_DNA"/>
</dbReference>
<dbReference type="SUPFAM" id="SSF53383">
    <property type="entry name" value="PLP-dependent transferases"/>
    <property type="match status" value="1"/>
</dbReference>
<accession>A0AAW2ZMD9</accession>
<evidence type="ECO:0000256" key="7">
    <source>
        <dbReference type="PIRSR" id="PIRSR000517-1"/>
    </source>
</evidence>
<evidence type="ECO:0000256" key="1">
    <source>
        <dbReference type="ARBA" id="ARBA00001933"/>
    </source>
</evidence>
<dbReference type="GO" id="GO:0004838">
    <property type="term" value="F:L-tyrosine-2-oxoglutarate transaminase activity"/>
    <property type="evidence" value="ECO:0007669"/>
    <property type="project" value="TreeGrafter"/>
</dbReference>
<dbReference type="PANTHER" id="PTHR45744:SF2">
    <property type="entry name" value="TYROSINE AMINOTRANSFERASE"/>
    <property type="match status" value="1"/>
</dbReference>